<evidence type="ECO:0000313" key="4">
    <source>
        <dbReference type="Proteomes" id="UP000799118"/>
    </source>
</evidence>
<dbReference type="Gene3D" id="3.30.160.20">
    <property type="match status" value="1"/>
</dbReference>
<dbReference type="EMBL" id="ML769481">
    <property type="protein sequence ID" value="KAE9398551.1"/>
    <property type="molecule type" value="Genomic_DNA"/>
</dbReference>
<dbReference type="SUPFAM" id="SSF54768">
    <property type="entry name" value="dsRNA-binding domain-like"/>
    <property type="match status" value="1"/>
</dbReference>
<feature type="domain" description="DRBM" evidence="2">
    <location>
        <begin position="7"/>
        <end position="74"/>
    </location>
</feature>
<dbReference type="InterPro" id="IPR014720">
    <property type="entry name" value="dsRBD_dom"/>
</dbReference>
<evidence type="ECO:0000256" key="1">
    <source>
        <dbReference type="PROSITE-ProRule" id="PRU00266"/>
    </source>
</evidence>
<gene>
    <name evidence="3" type="ORF">BT96DRAFT_920759</name>
</gene>
<dbReference type="Proteomes" id="UP000799118">
    <property type="component" value="Unassembled WGS sequence"/>
</dbReference>
<name>A0A6A4HLT5_9AGAR</name>
<proteinExistence type="predicted"/>
<feature type="non-terminal residue" evidence="3">
    <location>
        <position position="1"/>
    </location>
</feature>
<dbReference type="Pfam" id="PF00035">
    <property type="entry name" value="dsrm"/>
    <property type="match status" value="1"/>
</dbReference>
<evidence type="ECO:0000259" key="2">
    <source>
        <dbReference type="PROSITE" id="PS50137"/>
    </source>
</evidence>
<reference evidence="3" key="1">
    <citation type="journal article" date="2019" name="Environ. Microbiol.">
        <title>Fungal ecological strategies reflected in gene transcription - a case study of two litter decomposers.</title>
        <authorList>
            <person name="Barbi F."/>
            <person name="Kohler A."/>
            <person name="Barry K."/>
            <person name="Baskaran P."/>
            <person name="Daum C."/>
            <person name="Fauchery L."/>
            <person name="Ihrmark K."/>
            <person name="Kuo A."/>
            <person name="LaButti K."/>
            <person name="Lipzen A."/>
            <person name="Morin E."/>
            <person name="Grigoriev I.V."/>
            <person name="Henrissat B."/>
            <person name="Lindahl B."/>
            <person name="Martin F."/>
        </authorList>
    </citation>
    <scope>NUCLEOTIDE SEQUENCE</scope>
    <source>
        <strain evidence="3">JB14</strain>
    </source>
</reference>
<evidence type="ECO:0000313" key="3">
    <source>
        <dbReference type="EMBL" id="KAE9398551.1"/>
    </source>
</evidence>
<accession>A0A6A4HLT5</accession>
<dbReference type="PROSITE" id="PS50137">
    <property type="entry name" value="DS_RBD"/>
    <property type="match status" value="1"/>
</dbReference>
<protein>
    <recommendedName>
        <fullName evidence="2">DRBM domain-containing protein</fullName>
    </recommendedName>
</protein>
<keyword evidence="4" id="KW-1185">Reference proteome</keyword>
<organism evidence="3 4">
    <name type="scientific">Gymnopus androsaceus JB14</name>
    <dbReference type="NCBI Taxonomy" id="1447944"/>
    <lineage>
        <taxon>Eukaryota</taxon>
        <taxon>Fungi</taxon>
        <taxon>Dikarya</taxon>
        <taxon>Basidiomycota</taxon>
        <taxon>Agaricomycotina</taxon>
        <taxon>Agaricomycetes</taxon>
        <taxon>Agaricomycetidae</taxon>
        <taxon>Agaricales</taxon>
        <taxon>Marasmiineae</taxon>
        <taxon>Omphalotaceae</taxon>
        <taxon>Gymnopus</taxon>
    </lineage>
</organism>
<dbReference type="GO" id="GO:0003723">
    <property type="term" value="F:RNA binding"/>
    <property type="evidence" value="ECO:0007669"/>
    <property type="project" value="UniProtKB-UniRule"/>
</dbReference>
<sequence length="76" mass="8968">MSSRAPEYVHDLNTVIQRHHYAREFRDSHHGTEHSGYWLSIVYINGHEYGRATARTRTLAREYAARQALLVLNRYP</sequence>
<dbReference type="OrthoDB" id="112668at2759"/>
<keyword evidence="1" id="KW-0694">RNA-binding</keyword>
<dbReference type="AlphaFoldDB" id="A0A6A4HLT5"/>